<sequence>MRAKARESLDLLLERAGLEAGAAADVDFSGDDPLVPSRLRYGAATASALAANAAGVAAIWQHRTGRRQRVAVDLGRAVHVGLRTTFHLRQNGHAFRVGSWTRGENFFRTADGRVVYLLRNNGRGTITQDLVGLLRASNDTAGIAEAVAGWQADKLETALAERKLPGVIVRQPEEWLVHPQGRWLTARPGFSIEKIGDSPAEPLGPAKRPLDGLRVLDASHVIAGPAVGRLLAEQGGDVLHVVNPAEQETIPVHIDTGFGKRSAFVDLNRVEDAEQLRRLAQQADIFIQSWRPGALQRRGFGPEALAALRPGIIYVSISCYGHEGPWAERGGYEPIGQAVSGLCAVEGTPDKPRNAPTVTMNDFLAAYLAGAGIMGALLRRCREGGSYHVSTSLAQASMWVLQQGLLPTLAAGMDYVPGPDDLDSRDCAFGRVTHARPIARYSDTPAYWDLPPQPAGASQPQWLSPVEGMIR</sequence>
<dbReference type="InterPro" id="IPR023606">
    <property type="entry name" value="CoA-Trfase_III_dom_1_sf"/>
</dbReference>
<dbReference type="InterPro" id="IPR003673">
    <property type="entry name" value="CoA-Trfase_fam_III"/>
</dbReference>
<gene>
    <name evidence="1" type="ORF">FPZ08_20275</name>
</gene>
<dbReference type="PANTHER" id="PTHR48229">
    <property type="entry name" value="CAIB/BAIF FAMILY ENZYME (AFU_ORTHOLOGUE AFUA_1G05360)-RELATED"/>
    <property type="match status" value="1"/>
</dbReference>
<dbReference type="RefSeq" id="WP_146292318.1">
    <property type="nucleotide sequence ID" value="NZ_CP042304.1"/>
</dbReference>
<dbReference type="Gene3D" id="3.40.50.10540">
    <property type="entry name" value="Crotonobetainyl-coa:carnitine coa-transferase, domain 1"/>
    <property type="match status" value="1"/>
</dbReference>
<keyword evidence="2" id="KW-1185">Reference proteome</keyword>
<dbReference type="OrthoDB" id="9806585at2"/>
<dbReference type="PANTHER" id="PTHR48229:SF1">
    <property type="entry name" value="ALPHA METHYLACYL-COA RACEMASE-RELATED"/>
    <property type="match status" value="1"/>
</dbReference>
<proteinExistence type="predicted"/>
<dbReference type="AlphaFoldDB" id="A0A5B8LZB6"/>
<evidence type="ECO:0000313" key="1">
    <source>
        <dbReference type="EMBL" id="QDZ12875.1"/>
    </source>
</evidence>
<reference evidence="1 2" key="1">
    <citation type="submission" date="2019-07" db="EMBL/GenBank/DDBJ databases">
        <title>Full genome sequence of Devosia sp. Gsoil 520.</title>
        <authorList>
            <person name="Im W.-T."/>
        </authorList>
    </citation>
    <scope>NUCLEOTIDE SEQUENCE [LARGE SCALE GENOMIC DNA]</scope>
    <source>
        <strain evidence="1 2">Gsoil 520</strain>
    </source>
</reference>
<dbReference type="InterPro" id="IPR052985">
    <property type="entry name" value="CoA-trans_III_biosynth/detox"/>
</dbReference>
<dbReference type="EMBL" id="CP042304">
    <property type="protein sequence ID" value="QDZ12875.1"/>
    <property type="molecule type" value="Genomic_DNA"/>
</dbReference>
<dbReference type="SUPFAM" id="SSF89796">
    <property type="entry name" value="CoA-transferase family III (CaiB/BaiF)"/>
    <property type="match status" value="2"/>
</dbReference>
<dbReference type="Proteomes" id="UP000315364">
    <property type="component" value="Chromosome"/>
</dbReference>
<name>A0A5B8LZB6_9HYPH</name>
<evidence type="ECO:0000313" key="2">
    <source>
        <dbReference type="Proteomes" id="UP000315364"/>
    </source>
</evidence>
<dbReference type="Pfam" id="PF02515">
    <property type="entry name" value="CoA_transf_3"/>
    <property type="match status" value="1"/>
</dbReference>
<accession>A0A5B8LZB6</accession>
<dbReference type="GO" id="GO:0003824">
    <property type="term" value="F:catalytic activity"/>
    <property type="evidence" value="ECO:0007669"/>
    <property type="project" value="InterPro"/>
</dbReference>
<protein>
    <submittedName>
        <fullName evidence="1">Acyl-CoA hydratase</fullName>
    </submittedName>
</protein>
<organism evidence="1 2">
    <name type="scientific">Devosia ginsengisoli</name>
    <dbReference type="NCBI Taxonomy" id="400770"/>
    <lineage>
        <taxon>Bacteria</taxon>
        <taxon>Pseudomonadati</taxon>
        <taxon>Pseudomonadota</taxon>
        <taxon>Alphaproteobacteria</taxon>
        <taxon>Hyphomicrobiales</taxon>
        <taxon>Devosiaceae</taxon>
        <taxon>Devosia</taxon>
    </lineage>
</organism>
<dbReference type="KEGG" id="dea:FPZ08_20275"/>